<feature type="transmembrane region" description="Helical" evidence="1">
    <location>
        <begin position="27"/>
        <end position="48"/>
    </location>
</feature>
<dbReference type="EMBL" id="JBBPBM010000024">
    <property type="protein sequence ID" value="KAK8541636.1"/>
    <property type="molecule type" value="Genomic_DNA"/>
</dbReference>
<name>A0ABR2DJN3_9ROSI</name>
<keyword evidence="1" id="KW-0812">Transmembrane</keyword>
<evidence type="ECO:0000313" key="3">
    <source>
        <dbReference type="Proteomes" id="UP001472677"/>
    </source>
</evidence>
<proteinExistence type="predicted"/>
<keyword evidence="3" id="KW-1185">Reference proteome</keyword>
<organism evidence="2 3">
    <name type="scientific">Hibiscus sabdariffa</name>
    <name type="common">roselle</name>
    <dbReference type="NCBI Taxonomy" id="183260"/>
    <lineage>
        <taxon>Eukaryota</taxon>
        <taxon>Viridiplantae</taxon>
        <taxon>Streptophyta</taxon>
        <taxon>Embryophyta</taxon>
        <taxon>Tracheophyta</taxon>
        <taxon>Spermatophyta</taxon>
        <taxon>Magnoliopsida</taxon>
        <taxon>eudicotyledons</taxon>
        <taxon>Gunneridae</taxon>
        <taxon>Pentapetalae</taxon>
        <taxon>rosids</taxon>
        <taxon>malvids</taxon>
        <taxon>Malvales</taxon>
        <taxon>Malvaceae</taxon>
        <taxon>Malvoideae</taxon>
        <taxon>Hibiscus</taxon>
    </lineage>
</organism>
<reference evidence="2 3" key="1">
    <citation type="journal article" date="2024" name="G3 (Bethesda)">
        <title>Genome assembly of Hibiscus sabdariffa L. provides insights into metabolisms of medicinal natural products.</title>
        <authorList>
            <person name="Kim T."/>
        </authorList>
    </citation>
    <scope>NUCLEOTIDE SEQUENCE [LARGE SCALE GENOMIC DNA]</scope>
    <source>
        <strain evidence="2">TK-2024</strain>
        <tissue evidence="2">Old leaves</tissue>
    </source>
</reference>
<dbReference type="Proteomes" id="UP001472677">
    <property type="component" value="Unassembled WGS sequence"/>
</dbReference>
<evidence type="ECO:0000313" key="2">
    <source>
        <dbReference type="EMBL" id="KAK8541636.1"/>
    </source>
</evidence>
<gene>
    <name evidence="2" type="ORF">V6N12_014263</name>
</gene>
<comment type="caution">
    <text evidence="2">The sequence shown here is derived from an EMBL/GenBank/DDBJ whole genome shotgun (WGS) entry which is preliminary data.</text>
</comment>
<keyword evidence="1" id="KW-1133">Transmembrane helix</keyword>
<evidence type="ECO:0000256" key="1">
    <source>
        <dbReference type="SAM" id="Phobius"/>
    </source>
</evidence>
<accession>A0ABR2DJN3</accession>
<protein>
    <submittedName>
        <fullName evidence="2">Uncharacterized protein</fullName>
    </submittedName>
</protein>
<sequence length="74" mass="8013">MSTPYPDDSDPNAWFAKNSGGTSSTTVIWIVAGILIAILVLGIAYYMAKKGKSFRLCFGCKIEFGSTHNCESKC</sequence>
<keyword evidence="1" id="KW-0472">Membrane</keyword>